<protein>
    <submittedName>
        <fullName evidence="2">Uncharacterized protein</fullName>
    </submittedName>
</protein>
<feature type="region of interest" description="Disordered" evidence="1">
    <location>
        <begin position="72"/>
        <end position="93"/>
    </location>
</feature>
<evidence type="ECO:0000256" key="1">
    <source>
        <dbReference type="SAM" id="MobiDB-lite"/>
    </source>
</evidence>
<name>A0A292Q6C3_9PEZI</name>
<accession>A0A292Q6C3</accession>
<dbReference type="AlphaFoldDB" id="A0A292Q6C3"/>
<sequence>MALFSPSLCQSPNLPTRHTPRDSTTIGTQCSLCRKSNPPLDDLPFTTTSSSLSTTNLPLNSQRSRTYYPATLFHPSSPTEIRSHTPPPTPQFHLLTTQYGIPILIPFPLFHPSPISPSKNEA</sequence>
<feature type="compositionally biased region" description="Polar residues" evidence="1">
    <location>
        <begin position="7"/>
        <end position="30"/>
    </location>
</feature>
<proteinExistence type="predicted"/>
<dbReference type="EMBL" id="LN890954">
    <property type="protein sequence ID" value="CUS14964.1"/>
    <property type="molecule type" value="Genomic_DNA"/>
</dbReference>
<evidence type="ECO:0000313" key="2">
    <source>
        <dbReference type="EMBL" id="CUS14964.1"/>
    </source>
</evidence>
<organism evidence="2 3">
    <name type="scientific">Tuber aestivum</name>
    <name type="common">summer truffle</name>
    <dbReference type="NCBI Taxonomy" id="59557"/>
    <lineage>
        <taxon>Eukaryota</taxon>
        <taxon>Fungi</taxon>
        <taxon>Dikarya</taxon>
        <taxon>Ascomycota</taxon>
        <taxon>Pezizomycotina</taxon>
        <taxon>Pezizomycetes</taxon>
        <taxon>Pezizales</taxon>
        <taxon>Tuberaceae</taxon>
        <taxon>Tuber</taxon>
    </lineage>
</organism>
<keyword evidence="3" id="KW-1185">Reference proteome</keyword>
<feature type="region of interest" description="Disordered" evidence="1">
    <location>
        <begin position="1"/>
        <end position="30"/>
    </location>
</feature>
<dbReference type="Proteomes" id="UP001412239">
    <property type="component" value="Unassembled WGS sequence"/>
</dbReference>
<reference evidence="2" key="1">
    <citation type="submission" date="2015-10" db="EMBL/GenBank/DDBJ databases">
        <authorList>
            <person name="Regsiter A."/>
            <person name="william w."/>
        </authorList>
    </citation>
    <scope>NUCLEOTIDE SEQUENCE</scope>
    <source>
        <strain evidence="2">Montdore</strain>
    </source>
</reference>
<evidence type="ECO:0000313" key="3">
    <source>
        <dbReference type="Proteomes" id="UP001412239"/>
    </source>
</evidence>
<gene>
    <name evidence="2" type="ORF">GSTUAT00001034001</name>
</gene>